<dbReference type="RefSeq" id="WP_344440960.1">
    <property type="nucleotide sequence ID" value="NZ_BAAALF010000025.1"/>
</dbReference>
<gene>
    <name evidence="2" type="ORF">GCM10009665_20250</name>
</gene>
<sequence length="112" mass="11699">MTSTSVDLARERDGRDDRAQRDAAERVVDELVAALELAGLPPLPALAAARLTNTPLGVHVELGGCGVRVVQALAGHLTAHARCTGRIITGTVLPPGLAELSPVRPARPEVTR</sequence>
<feature type="compositionally biased region" description="Basic and acidic residues" evidence="1">
    <location>
        <begin position="8"/>
        <end position="22"/>
    </location>
</feature>
<evidence type="ECO:0000313" key="2">
    <source>
        <dbReference type="EMBL" id="GAA1229771.1"/>
    </source>
</evidence>
<comment type="caution">
    <text evidence="2">The sequence shown here is derived from an EMBL/GenBank/DDBJ whole genome shotgun (WGS) entry which is preliminary data.</text>
</comment>
<protein>
    <submittedName>
        <fullName evidence="2">Uncharacterized protein</fullName>
    </submittedName>
</protein>
<feature type="region of interest" description="Disordered" evidence="1">
    <location>
        <begin position="1"/>
        <end position="22"/>
    </location>
</feature>
<organism evidence="2 3">
    <name type="scientific">Kitasatospora nipponensis</name>
    <dbReference type="NCBI Taxonomy" id="258049"/>
    <lineage>
        <taxon>Bacteria</taxon>
        <taxon>Bacillati</taxon>
        <taxon>Actinomycetota</taxon>
        <taxon>Actinomycetes</taxon>
        <taxon>Kitasatosporales</taxon>
        <taxon>Streptomycetaceae</taxon>
        <taxon>Kitasatospora</taxon>
    </lineage>
</organism>
<dbReference type="EMBL" id="BAAALF010000025">
    <property type="protein sequence ID" value="GAA1229771.1"/>
    <property type="molecule type" value="Genomic_DNA"/>
</dbReference>
<reference evidence="3" key="1">
    <citation type="journal article" date="2019" name="Int. J. Syst. Evol. Microbiol.">
        <title>The Global Catalogue of Microorganisms (GCM) 10K type strain sequencing project: providing services to taxonomists for standard genome sequencing and annotation.</title>
        <authorList>
            <consortium name="The Broad Institute Genomics Platform"/>
            <consortium name="The Broad Institute Genome Sequencing Center for Infectious Disease"/>
            <person name="Wu L."/>
            <person name="Ma J."/>
        </authorList>
    </citation>
    <scope>NUCLEOTIDE SEQUENCE [LARGE SCALE GENOMIC DNA]</scope>
    <source>
        <strain evidence="3">JCM 13004</strain>
    </source>
</reference>
<evidence type="ECO:0000313" key="3">
    <source>
        <dbReference type="Proteomes" id="UP001500037"/>
    </source>
</evidence>
<name>A0ABP4GM05_9ACTN</name>
<proteinExistence type="predicted"/>
<evidence type="ECO:0000256" key="1">
    <source>
        <dbReference type="SAM" id="MobiDB-lite"/>
    </source>
</evidence>
<keyword evidence="3" id="KW-1185">Reference proteome</keyword>
<dbReference type="Proteomes" id="UP001500037">
    <property type="component" value="Unassembled WGS sequence"/>
</dbReference>
<accession>A0ABP4GM05</accession>